<gene>
    <name evidence="1" type="ORF">BJ979_000625</name>
</gene>
<organism evidence="1 2">
    <name type="scientific">Schumannella luteola</name>
    <dbReference type="NCBI Taxonomy" id="472059"/>
    <lineage>
        <taxon>Bacteria</taxon>
        <taxon>Bacillati</taxon>
        <taxon>Actinomycetota</taxon>
        <taxon>Actinomycetes</taxon>
        <taxon>Micrococcales</taxon>
        <taxon>Microbacteriaceae</taxon>
        <taxon>Schumannella</taxon>
    </lineage>
</organism>
<sequence>MSDTELRGAFLELIHFAEVALRDRFDRALAPAYGSHWFKGRTVLLDDRTLDKFREAEGRVTHTSKHPARVIAEVSLGGWGYLLEVGGVGTGGGGALAGRADYERDLWDGRIEALFSGTITTRQEAAALVRRVRRLRNRVAHHESVVFGVHQPGERDAVGNHKRQLPASALADVRQLLELFCPTAAAWLATCNHVDELLADQLLVDALNEMKTFLPKTQWF</sequence>
<evidence type="ECO:0000313" key="2">
    <source>
        <dbReference type="Proteomes" id="UP000553888"/>
    </source>
</evidence>
<protein>
    <recommendedName>
        <fullName evidence="3">Abi-like protein</fullName>
    </recommendedName>
</protein>
<proteinExistence type="predicted"/>
<name>A0A852YJR8_9MICO</name>
<dbReference type="EMBL" id="JACBZY010000001">
    <property type="protein sequence ID" value="NYG97999.1"/>
    <property type="molecule type" value="Genomic_DNA"/>
</dbReference>
<dbReference type="RefSeq" id="WP_179565088.1">
    <property type="nucleotide sequence ID" value="NZ_JACBZY010000001.1"/>
</dbReference>
<reference evidence="1 2" key="1">
    <citation type="submission" date="2020-07" db="EMBL/GenBank/DDBJ databases">
        <title>Sequencing the genomes of 1000 actinobacteria strains.</title>
        <authorList>
            <person name="Klenk H.-P."/>
        </authorList>
    </citation>
    <scope>NUCLEOTIDE SEQUENCE [LARGE SCALE GENOMIC DNA]</scope>
    <source>
        <strain evidence="1 2">DSM 23141</strain>
    </source>
</reference>
<accession>A0A852YJR8</accession>
<comment type="caution">
    <text evidence="1">The sequence shown here is derived from an EMBL/GenBank/DDBJ whole genome shotgun (WGS) entry which is preliminary data.</text>
</comment>
<dbReference type="AlphaFoldDB" id="A0A852YJR8"/>
<evidence type="ECO:0000313" key="1">
    <source>
        <dbReference type="EMBL" id="NYG97999.1"/>
    </source>
</evidence>
<dbReference type="Proteomes" id="UP000553888">
    <property type="component" value="Unassembled WGS sequence"/>
</dbReference>
<evidence type="ECO:0008006" key="3">
    <source>
        <dbReference type="Google" id="ProtNLM"/>
    </source>
</evidence>
<keyword evidence="2" id="KW-1185">Reference proteome</keyword>